<dbReference type="EMBL" id="AP018929">
    <property type="protein sequence ID" value="BBG24836.1"/>
    <property type="molecule type" value="Genomic_DNA"/>
</dbReference>
<evidence type="ECO:0000313" key="15">
    <source>
        <dbReference type="Proteomes" id="UP000322983"/>
    </source>
</evidence>
<dbReference type="InterPro" id="IPR024706">
    <property type="entry name" value="Peroxiredoxin_AhpC-typ"/>
</dbReference>
<dbReference type="EC" id="1.11.1.24" evidence="2"/>
<evidence type="ECO:0000256" key="2">
    <source>
        <dbReference type="ARBA" id="ARBA00013017"/>
    </source>
</evidence>
<dbReference type="PIRSF" id="PIRSF000239">
    <property type="entry name" value="AHPC"/>
    <property type="match status" value="1"/>
</dbReference>
<dbReference type="PANTHER" id="PTHR42801:SF4">
    <property type="entry name" value="AHPC_TSA FAMILY PROTEIN"/>
    <property type="match status" value="1"/>
</dbReference>
<dbReference type="STRING" id="1294262.GCA_001316085_02155"/>
<dbReference type="SUPFAM" id="SSF52833">
    <property type="entry name" value="Thioredoxin-like"/>
    <property type="match status" value="1"/>
</dbReference>
<evidence type="ECO:0000256" key="9">
    <source>
        <dbReference type="ARBA" id="ARBA00038489"/>
    </source>
</evidence>
<evidence type="ECO:0000256" key="6">
    <source>
        <dbReference type="ARBA" id="ARBA00023157"/>
    </source>
</evidence>
<dbReference type="InterPro" id="IPR013766">
    <property type="entry name" value="Thioredoxin_domain"/>
</dbReference>
<dbReference type="CDD" id="cd03017">
    <property type="entry name" value="PRX_BCP"/>
    <property type="match status" value="1"/>
</dbReference>
<evidence type="ECO:0000256" key="10">
    <source>
        <dbReference type="ARBA" id="ARBA00049091"/>
    </source>
</evidence>
<dbReference type="GO" id="GO:0045454">
    <property type="term" value="P:cell redox homeostasis"/>
    <property type="evidence" value="ECO:0007669"/>
    <property type="project" value="TreeGrafter"/>
</dbReference>
<evidence type="ECO:0000313" key="16">
    <source>
        <dbReference type="Proteomes" id="UP000325030"/>
    </source>
</evidence>
<comment type="similarity">
    <text evidence="9">Belongs to the peroxiredoxin family. BCP/PrxQ subfamily.</text>
</comment>
<evidence type="ECO:0000313" key="13">
    <source>
        <dbReference type="EMBL" id="BBG24836.1"/>
    </source>
</evidence>
<dbReference type="Pfam" id="PF00578">
    <property type="entry name" value="AhpC-TSA"/>
    <property type="match status" value="1"/>
</dbReference>
<evidence type="ECO:0000259" key="12">
    <source>
        <dbReference type="PROSITE" id="PS51352"/>
    </source>
</evidence>
<evidence type="ECO:0000256" key="3">
    <source>
        <dbReference type="ARBA" id="ARBA00022559"/>
    </source>
</evidence>
<accession>A0A510E6I3</accession>
<keyword evidence="4" id="KW-0049">Antioxidant</keyword>
<dbReference type="EMBL" id="AP018930">
    <property type="protein sequence ID" value="BBG27620.1"/>
    <property type="molecule type" value="Genomic_DNA"/>
</dbReference>
<dbReference type="KEGG" id="step:IC006_2170"/>
<evidence type="ECO:0000256" key="5">
    <source>
        <dbReference type="ARBA" id="ARBA00023002"/>
    </source>
</evidence>
<evidence type="ECO:0000256" key="7">
    <source>
        <dbReference type="ARBA" id="ARBA00023284"/>
    </source>
</evidence>
<sequence>MKVNVGDIAPDFTAPTDDGREISLSQFRGRYVVLYFYPKDNTPGCTREAISFKDRHDELEKEGAVVIGVSSDPPSSHKGFREKLSLPFILVSDDGKIRELYGAKGFIAPSRVTFVISPEGKVIHVYNSQINPARHPEEALKAIRDDKSKPRS</sequence>
<dbReference type="InterPro" id="IPR000866">
    <property type="entry name" value="AhpC/TSA"/>
</dbReference>
<reference evidence="16" key="1">
    <citation type="submission" date="2018-09" db="EMBL/GenBank/DDBJ databases">
        <title>Complete Genome Sequencing of Sulfolobus sp. JCM 16834.</title>
        <authorList>
            <person name="Kato S."/>
            <person name="Itoh T."/>
            <person name="Ohkuma M."/>
        </authorList>
    </citation>
    <scope>NUCLEOTIDE SEQUENCE [LARGE SCALE GENOMIC DNA]</scope>
    <source>
        <strain evidence="16">IC-007</strain>
    </source>
</reference>
<evidence type="ECO:0000256" key="1">
    <source>
        <dbReference type="ARBA" id="ARBA00011245"/>
    </source>
</evidence>
<dbReference type="GO" id="GO:0008379">
    <property type="term" value="F:thioredoxin peroxidase activity"/>
    <property type="evidence" value="ECO:0007669"/>
    <property type="project" value="TreeGrafter"/>
</dbReference>
<dbReference type="FunFam" id="3.40.30.10:FF:000007">
    <property type="entry name" value="Thioredoxin-dependent thiol peroxidase"/>
    <property type="match status" value="1"/>
</dbReference>
<evidence type="ECO:0000256" key="8">
    <source>
        <dbReference type="ARBA" id="ARBA00032824"/>
    </source>
</evidence>
<dbReference type="OrthoDB" id="145578at2157"/>
<keyword evidence="15" id="KW-1185">Reference proteome</keyword>
<dbReference type="GO" id="GO:0005737">
    <property type="term" value="C:cytoplasm"/>
    <property type="evidence" value="ECO:0007669"/>
    <property type="project" value="TreeGrafter"/>
</dbReference>
<dbReference type="AlphaFoldDB" id="A0A510DX79"/>
<keyword evidence="5" id="KW-0560">Oxidoreductase</keyword>
<reference evidence="13 15" key="2">
    <citation type="journal article" date="2020" name="Int. J. Syst. Evol. Microbiol.">
        <title>Sulfuracidifex tepidarius gen. nov., sp. nov. and transfer of Sulfolobus metallicus Huber and Stetter 1992 to the genus Sulfuracidifex as Sulfuracidifex metallicus comb. nov.</title>
        <authorList>
            <person name="Itoh T."/>
            <person name="Miura T."/>
            <person name="Sakai H.D."/>
            <person name="Kato S."/>
            <person name="Ohkuma M."/>
            <person name="Takashina T."/>
        </authorList>
    </citation>
    <scope>NUCLEOTIDE SEQUENCE [LARGE SCALE GENOMIC DNA]</scope>
    <source>
        <strain evidence="13 15">IC-006</strain>
        <strain evidence="14">IC-007</strain>
    </source>
</reference>
<dbReference type="RefSeq" id="WP_054846243.1">
    <property type="nucleotide sequence ID" value="NZ_AP018929.1"/>
</dbReference>
<dbReference type="PANTHER" id="PTHR42801">
    <property type="entry name" value="THIOREDOXIN-DEPENDENT PEROXIDE REDUCTASE"/>
    <property type="match status" value="1"/>
</dbReference>
<organism evidence="13 15">
    <name type="scientific">Sulfuracidifex tepidarius</name>
    <dbReference type="NCBI Taxonomy" id="1294262"/>
    <lineage>
        <taxon>Archaea</taxon>
        <taxon>Thermoproteota</taxon>
        <taxon>Thermoprotei</taxon>
        <taxon>Sulfolobales</taxon>
        <taxon>Sulfolobaceae</taxon>
        <taxon>Sulfuracidifex</taxon>
    </lineage>
</organism>
<proteinExistence type="inferred from homology"/>
<dbReference type="GO" id="GO:0034599">
    <property type="term" value="P:cellular response to oxidative stress"/>
    <property type="evidence" value="ECO:0007669"/>
    <property type="project" value="TreeGrafter"/>
</dbReference>
<evidence type="ECO:0000256" key="4">
    <source>
        <dbReference type="ARBA" id="ARBA00022862"/>
    </source>
</evidence>
<feature type="active site" description="Cysteine sulfenic acid (-SOH) intermediate; for peroxidase activity" evidence="11">
    <location>
        <position position="45"/>
    </location>
</feature>
<protein>
    <recommendedName>
        <fullName evidence="2">thioredoxin-dependent peroxiredoxin</fullName>
        <ecNumber evidence="2">1.11.1.24</ecNumber>
    </recommendedName>
    <alternativeName>
        <fullName evidence="8">Thioredoxin peroxidase</fullName>
    </alternativeName>
</protein>
<keyword evidence="7" id="KW-0676">Redox-active center</keyword>
<evidence type="ECO:0000256" key="11">
    <source>
        <dbReference type="PIRSR" id="PIRSR000239-1"/>
    </source>
</evidence>
<keyword evidence="6" id="KW-1015">Disulfide bond</keyword>
<dbReference type="Proteomes" id="UP000325030">
    <property type="component" value="Chromosome"/>
</dbReference>
<accession>A0A510DX79</accession>
<keyword evidence="3" id="KW-0575">Peroxidase</keyword>
<dbReference type="Gene3D" id="3.40.30.10">
    <property type="entry name" value="Glutaredoxin"/>
    <property type="match status" value="1"/>
</dbReference>
<comment type="subunit">
    <text evidence="1">Monomer.</text>
</comment>
<feature type="domain" description="Thioredoxin" evidence="12">
    <location>
        <begin position="3"/>
        <end position="148"/>
    </location>
</feature>
<dbReference type="InterPro" id="IPR036249">
    <property type="entry name" value="Thioredoxin-like_sf"/>
</dbReference>
<comment type="catalytic activity">
    <reaction evidence="10">
        <text>a hydroperoxide + [thioredoxin]-dithiol = an alcohol + [thioredoxin]-disulfide + H2O</text>
        <dbReference type="Rhea" id="RHEA:62620"/>
        <dbReference type="Rhea" id="RHEA-COMP:10698"/>
        <dbReference type="Rhea" id="RHEA-COMP:10700"/>
        <dbReference type="ChEBI" id="CHEBI:15377"/>
        <dbReference type="ChEBI" id="CHEBI:29950"/>
        <dbReference type="ChEBI" id="CHEBI:30879"/>
        <dbReference type="ChEBI" id="CHEBI:35924"/>
        <dbReference type="ChEBI" id="CHEBI:50058"/>
        <dbReference type="EC" id="1.11.1.24"/>
    </reaction>
</comment>
<name>A0A510DX79_9CREN</name>
<gene>
    <name evidence="13" type="ORF">IC006_2170</name>
    <name evidence="14" type="ORF">IC007_2174</name>
</gene>
<dbReference type="PROSITE" id="PS51352">
    <property type="entry name" value="THIOREDOXIN_2"/>
    <property type="match status" value="1"/>
</dbReference>
<dbReference type="InterPro" id="IPR050924">
    <property type="entry name" value="Peroxiredoxin_BCP/PrxQ"/>
</dbReference>
<evidence type="ECO:0000313" key="14">
    <source>
        <dbReference type="EMBL" id="BBG27620.1"/>
    </source>
</evidence>
<dbReference type="Proteomes" id="UP000322983">
    <property type="component" value="Chromosome"/>
</dbReference>
<dbReference type="GeneID" id="41718496"/>